<keyword evidence="6" id="KW-0560">Oxidoreductase</keyword>
<evidence type="ECO:0000313" key="11">
    <source>
        <dbReference type="Proteomes" id="UP000285777"/>
    </source>
</evidence>
<evidence type="ECO:0000256" key="4">
    <source>
        <dbReference type="ARBA" id="ARBA00022691"/>
    </source>
</evidence>
<dbReference type="Pfam" id="PF13353">
    <property type="entry name" value="Fer4_12"/>
    <property type="match status" value="1"/>
</dbReference>
<feature type="domain" description="Radical SAM core" evidence="9">
    <location>
        <begin position="15"/>
        <end position="271"/>
    </location>
</feature>
<evidence type="ECO:0000256" key="2">
    <source>
        <dbReference type="ARBA" id="ARBA00009777"/>
    </source>
</evidence>
<dbReference type="EMBL" id="QRLF01000032">
    <property type="protein sequence ID" value="RHI87372.1"/>
    <property type="molecule type" value="Genomic_DNA"/>
</dbReference>
<dbReference type="Gene3D" id="3.20.20.70">
    <property type="entry name" value="Aldolase class I"/>
    <property type="match status" value="1"/>
</dbReference>
<comment type="similarity">
    <text evidence="2">Belongs to the organic radical-activating enzymes family.</text>
</comment>
<dbReference type="PANTHER" id="PTHR30352">
    <property type="entry name" value="PYRUVATE FORMATE-LYASE-ACTIVATING ENZYME"/>
    <property type="match status" value="1"/>
</dbReference>
<dbReference type="GO" id="GO:0046872">
    <property type="term" value="F:metal ion binding"/>
    <property type="evidence" value="ECO:0007669"/>
    <property type="project" value="UniProtKB-KW"/>
</dbReference>
<evidence type="ECO:0000256" key="6">
    <source>
        <dbReference type="ARBA" id="ARBA00023002"/>
    </source>
</evidence>
<dbReference type="InterPro" id="IPR007197">
    <property type="entry name" value="rSAM"/>
</dbReference>
<evidence type="ECO:0000256" key="1">
    <source>
        <dbReference type="ARBA" id="ARBA00001966"/>
    </source>
</evidence>
<dbReference type="Proteomes" id="UP000285777">
    <property type="component" value="Unassembled WGS sequence"/>
</dbReference>
<accession>A0A415BM30</accession>
<dbReference type="RefSeq" id="WP_117596626.1">
    <property type="nucleotide sequence ID" value="NZ_QRLF01000032.1"/>
</dbReference>
<keyword evidence="7" id="KW-0408">Iron</keyword>
<dbReference type="GO" id="GO:0051539">
    <property type="term" value="F:4 iron, 4 sulfur cluster binding"/>
    <property type="evidence" value="ECO:0007669"/>
    <property type="project" value="UniProtKB-KW"/>
</dbReference>
<keyword evidence="4" id="KW-0949">S-adenosyl-L-methionine</keyword>
<evidence type="ECO:0000256" key="5">
    <source>
        <dbReference type="ARBA" id="ARBA00022723"/>
    </source>
</evidence>
<gene>
    <name evidence="10" type="ORF">DW150_17155</name>
</gene>
<evidence type="ECO:0000313" key="10">
    <source>
        <dbReference type="EMBL" id="RHI87372.1"/>
    </source>
</evidence>
<proteinExistence type="inferred from homology"/>
<dbReference type="InterPro" id="IPR058240">
    <property type="entry name" value="rSAM_sf"/>
</dbReference>
<dbReference type="InterPro" id="IPR013785">
    <property type="entry name" value="Aldolase_TIM"/>
</dbReference>
<dbReference type="SUPFAM" id="SSF102114">
    <property type="entry name" value="Radical SAM enzymes"/>
    <property type="match status" value="1"/>
</dbReference>
<protein>
    <submittedName>
        <fullName evidence="10">4Fe-4S cluster-binding domain-containing protein</fullName>
    </submittedName>
</protein>
<sequence length="277" mass="31374">MKQLEVTAIQRGCVYDGMGVRTTVFLKGCPFSCPWCCNPETLYSSPLFFIDNQKCIKEKGLSSSLCRKCIRNGGFDTLECCPFGVSEATSRLLSVEELANYLLRDKDLFYLSGGGVTFSGGEPIIHIPNLLPLLEILNSEQINCTMETTLYCKNDRGILGVIPYVDEWIVDLKLQQENYREDYDDVIMHNLQILRDSNANILYRLVFIDSMDANEIVKRLKKIDVLSIEVLKCHALAESKYHKLGLSFKGYVPSEKYYSDFVNALLMVGIETKKVAL</sequence>
<dbReference type="InterPro" id="IPR034457">
    <property type="entry name" value="Organic_radical-activating"/>
</dbReference>
<evidence type="ECO:0000256" key="8">
    <source>
        <dbReference type="ARBA" id="ARBA00023014"/>
    </source>
</evidence>
<keyword evidence="3" id="KW-0004">4Fe-4S</keyword>
<dbReference type="AlphaFoldDB" id="A0A415BM30"/>
<dbReference type="InterPro" id="IPR001989">
    <property type="entry name" value="Radical_activat_CS"/>
</dbReference>
<keyword evidence="8" id="KW-0411">Iron-sulfur</keyword>
<dbReference type="PROSITE" id="PS51918">
    <property type="entry name" value="RADICAL_SAM"/>
    <property type="match status" value="1"/>
</dbReference>
<dbReference type="SFLD" id="SFLDS00029">
    <property type="entry name" value="Radical_SAM"/>
    <property type="match status" value="1"/>
</dbReference>
<reference evidence="10 11" key="1">
    <citation type="submission" date="2018-08" db="EMBL/GenBank/DDBJ databases">
        <title>A genome reference for cultivated species of the human gut microbiota.</title>
        <authorList>
            <person name="Zou Y."/>
            <person name="Xue W."/>
            <person name="Luo G."/>
        </authorList>
    </citation>
    <scope>NUCLEOTIDE SEQUENCE [LARGE SCALE GENOMIC DNA]</scope>
    <source>
        <strain evidence="10 11">AM13-21</strain>
    </source>
</reference>
<comment type="cofactor">
    <cofactor evidence="1">
        <name>[4Fe-4S] cluster</name>
        <dbReference type="ChEBI" id="CHEBI:49883"/>
    </cofactor>
</comment>
<dbReference type="GO" id="GO:0016491">
    <property type="term" value="F:oxidoreductase activity"/>
    <property type="evidence" value="ECO:0007669"/>
    <property type="project" value="UniProtKB-KW"/>
</dbReference>
<evidence type="ECO:0000256" key="3">
    <source>
        <dbReference type="ARBA" id="ARBA00022485"/>
    </source>
</evidence>
<comment type="caution">
    <text evidence="10">The sequence shown here is derived from an EMBL/GenBank/DDBJ whole genome shotgun (WGS) entry which is preliminary data.</text>
</comment>
<evidence type="ECO:0000259" key="9">
    <source>
        <dbReference type="PROSITE" id="PS51918"/>
    </source>
</evidence>
<keyword evidence="5" id="KW-0479">Metal-binding</keyword>
<dbReference type="PANTHER" id="PTHR30352:SF4">
    <property type="entry name" value="PYRUVATE FORMATE-LYASE 2-ACTIVATING ENZYME"/>
    <property type="match status" value="1"/>
</dbReference>
<evidence type="ECO:0000256" key="7">
    <source>
        <dbReference type="ARBA" id="ARBA00023004"/>
    </source>
</evidence>
<name>A0A415BM30_PHOVU</name>
<organism evidence="10 11">
    <name type="scientific">Phocaeicola vulgatus</name>
    <name type="common">Bacteroides vulgatus</name>
    <dbReference type="NCBI Taxonomy" id="821"/>
    <lineage>
        <taxon>Bacteria</taxon>
        <taxon>Pseudomonadati</taxon>
        <taxon>Bacteroidota</taxon>
        <taxon>Bacteroidia</taxon>
        <taxon>Bacteroidales</taxon>
        <taxon>Bacteroidaceae</taxon>
        <taxon>Phocaeicola</taxon>
    </lineage>
</organism>
<dbReference type="PROSITE" id="PS01087">
    <property type="entry name" value="RADICAL_ACTIVATING"/>
    <property type="match status" value="1"/>
</dbReference>
<dbReference type="SFLD" id="SFLDG01066">
    <property type="entry name" value="organic_radical-activating_enz"/>
    <property type="match status" value="1"/>
</dbReference>